<keyword evidence="2" id="KW-1185">Reference proteome</keyword>
<reference evidence="1 2" key="1">
    <citation type="submission" date="2013-08" db="EMBL/GenBank/DDBJ databases">
        <authorList>
            <person name="Weinstock G."/>
            <person name="Sodergren E."/>
            <person name="Wylie T."/>
            <person name="Fulton L."/>
            <person name="Fulton R."/>
            <person name="Fronick C."/>
            <person name="O'Laughlin M."/>
            <person name="Godfrey J."/>
            <person name="Miner T."/>
            <person name="Herter B."/>
            <person name="Appelbaum E."/>
            <person name="Cordes M."/>
            <person name="Lek S."/>
            <person name="Wollam A."/>
            <person name="Pepin K.H."/>
            <person name="Palsikar V.B."/>
            <person name="Mitreva M."/>
            <person name="Wilson R.K."/>
        </authorList>
    </citation>
    <scope>NUCLEOTIDE SEQUENCE [LARGE SCALE GENOMIC DNA]</scope>
    <source>
        <strain evidence="1 2">ATCC 12856</strain>
    </source>
</reference>
<dbReference type="eggNOG" id="COG1959">
    <property type="taxonomic scope" value="Bacteria"/>
</dbReference>
<dbReference type="PATRIC" id="fig|649747.3.peg.1083"/>
<dbReference type="GO" id="GO:0005829">
    <property type="term" value="C:cytosol"/>
    <property type="evidence" value="ECO:0007669"/>
    <property type="project" value="TreeGrafter"/>
</dbReference>
<dbReference type="PROSITE" id="PS51197">
    <property type="entry name" value="HTH_RRF2_2"/>
    <property type="match status" value="1"/>
</dbReference>
<dbReference type="FunFam" id="1.10.10.10:FF:000138">
    <property type="entry name" value="Rrf2 family transcriptional regulator"/>
    <property type="match status" value="1"/>
</dbReference>
<dbReference type="STRING" id="649747.HMPREF0083_01194"/>
<organism evidence="1 2">
    <name type="scientific">Aneurinibacillus aneurinilyticus ATCC 12856</name>
    <dbReference type="NCBI Taxonomy" id="649747"/>
    <lineage>
        <taxon>Bacteria</taxon>
        <taxon>Bacillati</taxon>
        <taxon>Bacillota</taxon>
        <taxon>Bacilli</taxon>
        <taxon>Bacillales</taxon>
        <taxon>Paenibacillaceae</taxon>
        <taxon>Aneurinibacillus group</taxon>
        <taxon>Aneurinibacillus</taxon>
    </lineage>
</organism>
<dbReference type="SUPFAM" id="SSF46785">
    <property type="entry name" value="Winged helix' DNA-binding domain"/>
    <property type="match status" value="1"/>
</dbReference>
<dbReference type="EMBL" id="AWSJ01000075">
    <property type="protein sequence ID" value="ERI10715.1"/>
    <property type="molecule type" value="Genomic_DNA"/>
</dbReference>
<accession>U1X6W4</accession>
<gene>
    <name evidence="1" type="ORF">HMPREF0083_01194</name>
</gene>
<comment type="caution">
    <text evidence="1">The sequence shown here is derived from an EMBL/GenBank/DDBJ whole genome shotgun (WGS) entry which is preliminary data.</text>
</comment>
<dbReference type="InterPro" id="IPR036390">
    <property type="entry name" value="WH_DNA-bd_sf"/>
</dbReference>
<dbReference type="Gene3D" id="1.10.10.10">
    <property type="entry name" value="Winged helix-like DNA-binding domain superfamily/Winged helix DNA-binding domain"/>
    <property type="match status" value="1"/>
</dbReference>
<dbReference type="InterPro" id="IPR000944">
    <property type="entry name" value="Tscrpt_reg_Rrf2"/>
</dbReference>
<dbReference type="GO" id="GO:0003700">
    <property type="term" value="F:DNA-binding transcription factor activity"/>
    <property type="evidence" value="ECO:0007669"/>
    <property type="project" value="TreeGrafter"/>
</dbReference>
<dbReference type="InterPro" id="IPR036388">
    <property type="entry name" value="WH-like_DNA-bd_sf"/>
</dbReference>
<dbReference type="HOGENOM" id="CLU_107144_4_2_9"/>
<proteinExistence type="predicted"/>
<evidence type="ECO:0000313" key="2">
    <source>
        <dbReference type="Proteomes" id="UP000016511"/>
    </source>
</evidence>
<dbReference type="Proteomes" id="UP000016511">
    <property type="component" value="Unassembled WGS sequence"/>
</dbReference>
<dbReference type="Pfam" id="PF02082">
    <property type="entry name" value="Rrf2"/>
    <property type="match status" value="1"/>
</dbReference>
<evidence type="ECO:0000313" key="1">
    <source>
        <dbReference type="EMBL" id="ERI10715.1"/>
    </source>
</evidence>
<dbReference type="AlphaFoldDB" id="U1X6W4"/>
<sequence length="139" mass="15059">MKDLVNSRLAVAIHILSLIAANPGKQITSDYIAGSVNTNPVVIRRIMSMLKKAGILKTRAGVAGTALARNPADISLLEVHKAVQAQDELFAIHEQPNPNCPIGKNIQSTLEGVFFDAQRALENELANKSVEDILQHLFP</sequence>
<name>U1X6W4_ANEAE</name>
<protein>
    <submittedName>
        <fullName evidence="1">Transcriptional regulator</fullName>
    </submittedName>
</protein>
<dbReference type="PANTHER" id="PTHR33221">
    <property type="entry name" value="WINGED HELIX-TURN-HELIX TRANSCRIPTIONAL REGULATOR, RRF2 FAMILY"/>
    <property type="match status" value="1"/>
</dbReference>
<dbReference type="PANTHER" id="PTHR33221:SF15">
    <property type="entry name" value="HTH-TYPE TRANSCRIPTIONAL REGULATOR YWGB-RELATED"/>
    <property type="match status" value="1"/>
</dbReference>